<dbReference type="InParanoid" id="O84159"/>
<evidence type="ECO:0000256" key="6">
    <source>
        <dbReference type="ARBA" id="ARBA00023098"/>
    </source>
</evidence>
<dbReference type="KEGG" id="ctr:CT_157"/>
<dbReference type="InterPro" id="IPR025202">
    <property type="entry name" value="PLD-like_dom"/>
</dbReference>
<dbReference type="RefSeq" id="WP_010725099.1">
    <property type="nucleotide sequence ID" value="NC_000117.1"/>
</dbReference>
<dbReference type="EMBL" id="AE001273">
    <property type="protein sequence ID" value="AAC67748.1"/>
    <property type="molecule type" value="Genomic_DNA"/>
</dbReference>
<dbReference type="PANTHER" id="PTHR43856">
    <property type="entry name" value="CARDIOLIPIN HYDROLASE"/>
    <property type="match status" value="1"/>
</dbReference>
<comment type="catalytic activity">
    <reaction evidence="1">
        <text>a 1,2-diacyl-sn-glycero-3-phosphocholine + H2O = a 1,2-diacyl-sn-glycero-3-phosphate + choline + H(+)</text>
        <dbReference type="Rhea" id="RHEA:14445"/>
        <dbReference type="ChEBI" id="CHEBI:15354"/>
        <dbReference type="ChEBI" id="CHEBI:15377"/>
        <dbReference type="ChEBI" id="CHEBI:15378"/>
        <dbReference type="ChEBI" id="CHEBI:57643"/>
        <dbReference type="ChEBI" id="CHEBI:58608"/>
        <dbReference type="EC" id="3.1.4.4"/>
    </reaction>
</comment>
<evidence type="ECO:0000256" key="1">
    <source>
        <dbReference type="ARBA" id="ARBA00000798"/>
    </source>
</evidence>
<feature type="compositionally biased region" description="Polar residues" evidence="7">
    <location>
        <begin position="50"/>
        <end position="65"/>
    </location>
</feature>
<feature type="domain" description="PLD phosphodiesterase" evidence="8">
    <location>
        <begin position="341"/>
        <end position="368"/>
    </location>
</feature>
<keyword evidence="10" id="KW-1185">Reference proteome</keyword>
<evidence type="ECO:0000313" key="9">
    <source>
        <dbReference type="EMBL" id="AAC67748.1"/>
    </source>
</evidence>
<feature type="region of interest" description="Disordered" evidence="7">
    <location>
        <begin position="1"/>
        <end position="69"/>
    </location>
</feature>
<dbReference type="OrthoDB" id="18806at2"/>
<dbReference type="GO" id="GO:0016891">
    <property type="term" value="F:RNA endonuclease activity producing 5'-phosphomonoesters, hydrolytic mechanism"/>
    <property type="evidence" value="ECO:0000318"/>
    <property type="project" value="GO_Central"/>
</dbReference>
<dbReference type="PROSITE" id="PS50035">
    <property type="entry name" value="PLD"/>
    <property type="match status" value="2"/>
</dbReference>
<dbReference type="GO" id="GO:0004630">
    <property type="term" value="F:phospholipase D activity"/>
    <property type="evidence" value="ECO:0007669"/>
    <property type="project" value="UniProtKB-EC"/>
</dbReference>
<comment type="similarity">
    <text evidence="2">Belongs to the phospholipase D family.</text>
</comment>
<evidence type="ECO:0000256" key="7">
    <source>
        <dbReference type="SAM" id="MobiDB-lite"/>
    </source>
</evidence>
<dbReference type="PIR" id="A71551">
    <property type="entry name" value="A71551"/>
</dbReference>
<dbReference type="STRING" id="272561.CT_157"/>
<dbReference type="CDD" id="cd09116">
    <property type="entry name" value="PLDc_Nuc_like"/>
    <property type="match status" value="1"/>
</dbReference>
<name>O84159_CHLTR</name>
<dbReference type="AlphaFoldDB" id="O84159"/>
<evidence type="ECO:0000256" key="5">
    <source>
        <dbReference type="ARBA" id="ARBA00022963"/>
    </source>
</evidence>
<feature type="compositionally biased region" description="Polar residues" evidence="7">
    <location>
        <begin position="1"/>
        <end position="10"/>
    </location>
</feature>
<dbReference type="GeneID" id="884104"/>
<dbReference type="SMART" id="SM00155">
    <property type="entry name" value="PLDc"/>
    <property type="match status" value="2"/>
</dbReference>
<organism evidence="9 10">
    <name type="scientific">Chlamydia trachomatis serovar D (strain ATCC VR-885 / DSM 19411 / UW-3/Cx)</name>
    <dbReference type="NCBI Taxonomy" id="272561"/>
    <lineage>
        <taxon>Bacteria</taxon>
        <taxon>Pseudomonadati</taxon>
        <taxon>Chlamydiota</taxon>
        <taxon>Chlamydiia</taxon>
        <taxon>Chlamydiales</taxon>
        <taxon>Chlamydiaceae</taxon>
        <taxon>Chlamydia/Chlamydophila group</taxon>
        <taxon>Chlamydia</taxon>
    </lineage>
</organism>
<dbReference type="RefSeq" id="NP_219660.1">
    <property type="nucleotide sequence ID" value="NC_000117.1"/>
</dbReference>
<feature type="domain" description="PLD phosphodiesterase" evidence="8">
    <location>
        <begin position="199"/>
        <end position="222"/>
    </location>
</feature>
<keyword evidence="9" id="KW-0540">Nuclease</keyword>
<keyword evidence="4" id="KW-0378">Hydrolase</keyword>
<evidence type="ECO:0000256" key="4">
    <source>
        <dbReference type="ARBA" id="ARBA00022801"/>
    </source>
</evidence>
<dbReference type="InterPro" id="IPR001736">
    <property type="entry name" value="PLipase_D/transphosphatidylase"/>
</dbReference>
<dbReference type="Proteomes" id="UP000000431">
    <property type="component" value="Chromosome"/>
</dbReference>
<proteinExistence type="inferred from homology"/>
<keyword evidence="9" id="KW-0255">Endonuclease</keyword>
<keyword evidence="6" id="KW-0443">Lipid metabolism</keyword>
<dbReference type="EC" id="3.1.4.4" evidence="3"/>
<accession>O84159</accession>
<dbReference type="EnsemblBacteria" id="AAC67748">
    <property type="protein sequence ID" value="AAC67748"/>
    <property type="gene ID" value="CT_157"/>
</dbReference>
<dbReference type="InterPro" id="IPR051406">
    <property type="entry name" value="PLD_domain"/>
</dbReference>
<keyword evidence="5" id="KW-0442">Lipid degradation</keyword>
<dbReference type="GO" id="GO:0006793">
    <property type="term" value="P:phosphorus metabolic process"/>
    <property type="evidence" value="ECO:0007669"/>
    <property type="project" value="UniProtKB-ARBA"/>
</dbReference>
<sequence length="404" mass="45354">MSVQGSSSLKYSDLFKPPEPTSSTDSSKEPPKESAWKVVSHSRGRRRARSNPSPHTSQNTPSPKDSSLVARTDKAATDIFNSAKHKAIETTKRSDQQSRSLHILHLLAENPEPIVFHSAHQTNHNDPQRMLCDAILQANRIITMRIFNIGSPEIIRALIRAVRRNIPVVVSAWNFPNLSNWDRESELCVELRGNPQICLHKKTTLIDNQLTIIGTANYTKSSFFKDINLTALIQNPALYSLILSDTRGSVSIGSQTISYYPLPFPQSNTKILPIIQEIQKAQRTIKIAMNIFSHTEIFLALEQARLRGVTITIVINKKESAHTLDILHRISALLLLKSVTTVDSLHAKICLIDNQTLIFGSPNWTYHGMHKNLEDLLIVTPLTPKQIHSIQEIWAFLLKNSSPV</sequence>
<evidence type="ECO:0000259" key="8">
    <source>
        <dbReference type="PROSITE" id="PS50035"/>
    </source>
</evidence>
<dbReference type="HOGENOM" id="CLU_043772_0_0_0"/>
<dbReference type="PANTHER" id="PTHR43856:SF1">
    <property type="entry name" value="MITOCHONDRIAL CARDIOLIPIN HYDROLASE"/>
    <property type="match status" value="1"/>
</dbReference>
<reference evidence="9 10" key="1">
    <citation type="journal article" date="1998" name="Science">
        <title>Genome sequence of an obligate intracellular pathogen of humans: Chlamydia trachomatis.</title>
        <authorList>
            <person name="Stephens R.S."/>
            <person name="Kalman S."/>
            <person name="Lammel C.J."/>
            <person name="Fan J."/>
            <person name="Marathe R."/>
            <person name="Aravind L."/>
            <person name="Mitchell W.P."/>
            <person name="Olinger L."/>
            <person name="Tatusov R.L."/>
            <person name="Zhao Q."/>
            <person name="Koonin E.V."/>
            <person name="Davis R.W."/>
        </authorList>
    </citation>
    <scope>NUCLEOTIDE SEQUENCE [LARGE SCALE GENOMIC DNA]</scope>
    <source>
        <strain evidence="10">D/UW-3/Cx</strain>
    </source>
</reference>
<dbReference type="PATRIC" id="fig|272561.5.peg.170"/>
<dbReference type="Pfam" id="PF13091">
    <property type="entry name" value="PLDc_2"/>
    <property type="match status" value="2"/>
</dbReference>
<feature type="compositionally biased region" description="Basic and acidic residues" evidence="7">
    <location>
        <begin position="26"/>
        <end position="35"/>
    </location>
</feature>
<protein>
    <recommendedName>
        <fullName evidence="3">phospholipase D</fullName>
        <ecNumber evidence="3">3.1.4.4</ecNumber>
    </recommendedName>
</protein>
<dbReference type="Gene3D" id="3.30.870.10">
    <property type="entry name" value="Endonuclease Chain A"/>
    <property type="match status" value="2"/>
</dbReference>
<feature type="compositionally biased region" description="Basic residues" evidence="7">
    <location>
        <begin position="40"/>
        <end position="49"/>
    </location>
</feature>
<evidence type="ECO:0000256" key="3">
    <source>
        <dbReference type="ARBA" id="ARBA00012027"/>
    </source>
</evidence>
<dbReference type="GO" id="GO:0016042">
    <property type="term" value="P:lipid catabolic process"/>
    <property type="evidence" value="ECO:0007669"/>
    <property type="project" value="UniProtKB-KW"/>
</dbReference>
<evidence type="ECO:0000313" key="10">
    <source>
        <dbReference type="Proteomes" id="UP000000431"/>
    </source>
</evidence>
<dbReference type="SUPFAM" id="SSF56024">
    <property type="entry name" value="Phospholipase D/nuclease"/>
    <property type="match status" value="2"/>
</dbReference>
<gene>
    <name evidence="9" type="ordered locus">CT_157</name>
</gene>
<evidence type="ECO:0000256" key="2">
    <source>
        <dbReference type="ARBA" id="ARBA00008664"/>
    </source>
</evidence>